<dbReference type="EMBL" id="BAABGZ010000015">
    <property type="protein sequence ID" value="GAA4353988.1"/>
    <property type="molecule type" value="Genomic_DNA"/>
</dbReference>
<feature type="chain" id="PRO_5046534867" description="DUF4178 domain-containing protein" evidence="2">
    <location>
        <begin position="22"/>
        <end position="314"/>
    </location>
</feature>
<evidence type="ECO:0000313" key="3">
    <source>
        <dbReference type="EMBL" id="GAA4353988.1"/>
    </source>
</evidence>
<feature type="region of interest" description="Disordered" evidence="1">
    <location>
        <begin position="22"/>
        <end position="87"/>
    </location>
</feature>
<keyword evidence="2" id="KW-0732">Signal</keyword>
<dbReference type="Proteomes" id="UP001501153">
    <property type="component" value="Unassembled WGS sequence"/>
</dbReference>
<gene>
    <name evidence="3" type="ORF">GCM10023185_15140</name>
</gene>
<reference evidence="4" key="1">
    <citation type="journal article" date="2019" name="Int. J. Syst. Evol. Microbiol.">
        <title>The Global Catalogue of Microorganisms (GCM) 10K type strain sequencing project: providing services to taxonomists for standard genome sequencing and annotation.</title>
        <authorList>
            <consortium name="The Broad Institute Genomics Platform"/>
            <consortium name="The Broad Institute Genome Sequencing Center for Infectious Disease"/>
            <person name="Wu L."/>
            <person name="Ma J."/>
        </authorList>
    </citation>
    <scope>NUCLEOTIDE SEQUENCE [LARGE SCALE GENOMIC DNA]</scope>
    <source>
        <strain evidence="4">JCM 17923</strain>
    </source>
</reference>
<organism evidence="3 4">
    <name type="scientific">Hymenobacter saemangeumensis</name>
    <dbReference type="NCBI Taxonomy" id="1084522"/>
    <lineage>
        <taxon>Bacteria</taxon>
        <taxon>Pseudomonadati</taxon>
        <taxon>Bacteroidota</taxon>
        <taxon>Cytophagia</taxon>
        <taxon>Cytophagales</taxon>
        <taxon>Hymenobacteraceae</taxon>
        <taxon>Hymenobacter</taxon>
    </lineage>
</organism>
<name>A0ABP8I9M0_9BACT</name>
<feature type="signal peptide" evidence="2">
    <location>
        <begin position="1"/>
        <end position="21"/>
    </location>
</feature>
<evidence type="ECO:0000313" key="4">
    <source>
        <dbReference type="Proteomes" id="UP001501153"/>
    </source>
</evidence>
<keyword evidence="4" id="KW-1185">Reference proteome</keyword>
<accession>A0ABP8I9M0</accession>
<evidence type="ECO:0008006" key="5">
    <source>
        <dbReference type="Google" id="ProtNLM"/>
    </source>
</evidence>
<evidence type="ECO:0000256" key="2">
    <source>
        <dbReference type="SAM" id="SignalP"/>
    </source>
</evidence>
<evidence type="ECO:0000256" key="1">
    <source>
        <dbReference type="SAM" id="MobiDB-lite"/>
    </source>
</evidence>
<protein>
    <recommendedName>
        <fullName evidence="5">DUF4178 domain-containing protein</fullName>
    </recommendedName>
</protein>
<dbReference type="RefSeq" id="WP_345235401.1">
    <property type="nucleotide sequence ID" value="NZ_BAABGZ010000015.1"/>
</dbReference>
<sequence length="314" mass="34019">MKASFAISVLLLAWSTGLVQAQDDGPRQLGAPPTVPPPPPRRTEAPRQLNTPPAPVPDTVRRAAAPAPSPAPVYEPTPAGKLPGGSTRAARYRVGLKSGMVYNVYDVEVKTPLFGRTYLLLDGQRKIEFDQVGYYEDETGHYVRTNLPGSSRESTLRRDKDGRISLYSITTTQYNSMPYGGRMGYGGIGYGGMGYGGYPYGGYRTVKTEYFSKDNGPIQNLSVRNLALATSDHAGAQQLLADARRYQKAAVASYVVGGGLLAYGLVQTLRPGQDGARLSPFMFASIPVFIVPIVMQSKQAENQRQAISLYNSTQ</sequence>
<proteinExistence type="predicted"/>
<comment type="caution">
    <text evidence="3">The sequence shown here is derived from an EMBL/GenBank/DDBJ whole genome shotgun (WGS) entry which is preliminary data.</text>
</comment>